<feature type="compositionally biased region" description="Low complexity" evidence="1">
    <location>
        <begin position="13"/>
        <end position="27"/>
    </location>
</feature>
<feature type="region of interest" description="Disordered" evidence="1">
    <location>
        <begin position="1"/>
        <end position="69"/>
    </location>
</feature>
<name>A0AAD9SVD5_9HELO</name>
<gene>
    <name evidence="2" type="ORF">QTJ16_006830</name>
</gene>
<reference evidence="2" key="1">
    <citation type="submission" date="2023-06" db="EMBL/GenBank/DDBJ databases">
        <title>Draft genome of Marssonina rosae.</title>
        <authorList>
            <person name="Cheng Q."/>
        </authorList>
    </citation>
    <scope>NUCLEOTIDE SEQUENCE</scope>
    <source>
        <strain evidence="2">R4</strain>
    </source>
</reference>
<keyword evidence="3" id="KW-1185">Reference proteome</keyword>
<dbReference type="Proteomes" id="UP001285354">
    <property type="component" value="Unassembled WGS sequence"/>
</dbReference>
<dbReference type="EMBL" id="JAUBYV010000012">
    <property type="protein sequence ID" value="KAK2623649.1"/>
    <property type="molecule type" value="Genomic_DNA"/>
</dbReference>
<sequence length="84" mass="9000">MQDAACKMQNTRSTSSSPSPSPSSSSSHGGDGEGGKPPFFSKREVPSRRETGGSAESPRNFPPEKDVREVSVWWSCPDLANSRS</sequence>
<comment type="caution">
    <text evidence="2">The sequence shown here is derived from an EMBL/GenBank/DDBJ whole genome shotgun (WGS) entry which is preliminary data.</text>
</comment>
<evidence type="ECO:0000313" key="2">
    <source>
        <dbReference type="EMBL" id="KAK2623649.1"/>
    </source>
</evidence>
<accession>A0AAD9SVD5</accession>
<proteinExistence type="predicted"/>
<evidence type="ECO:0000313" key="3">
    <source>
        <dbReference type="Proteomes" id="UP001285354"/>
    </source>
</evidence>
<organism evidence="2 3">
    <name type="scientific">Diplocarpon rosae</name>
    <dbReference type="NCBI Taxonomy" id="946125"/>
    <lineage>
        <taxon>Eukaryota</taxon>
        <taxon>Fungi</taxon>
        <taxon>Dikarya</taxon>
        <taxon>Ascomycota</taxon>
        <taxon>Pezizomycotina</taxon>
        <taxon>Leotiomycetes</taxon>
        <taxon>Helotiales</taxon>
        <taxon>Drepanopezizaceae</taxon>
        <taxon>Diplocarpon</taxon>
    </lineage>
</organism>
<evidence type="ECO:0000256" key="1">
    <source>
        <dbReference type="SAM" id="MobiDB-lite"/>
    </source>
</evidence>
<dbReference type="AlphaFoldDB" id="A0AAD9SVD5"/>
<protein>
    <submittedName>
        <fullName evidence="2">Uncharacterized protein</fullName>
    </submittedName>
</protein>
<feature type="compositionally biased region" description="Basic and acidic residues" evidence="1">
    <location>
        <begin position="41"/>
        <end position="51"/>
    </location>
</feature>